<dbReference type="InterPro" id="IPR050218">
    <property type="entry name" value="LptD"/>
</dbReference>
<dbReference type="Pfam" id="PF03968">
    <property type="entry name" value="LptD_N"/>
    <property type="match status" value="1"/>
</dbReference>
<comment type="function">
    <text evidence="4">Involved in the assembly of lipopolysaccharide (LPS) at the surface of the outer membrane.</text>
</comment>
<accession>A0A1S7LGX3</accession>
<dbReference type="Pfam" id="PF19838">
    <property type="entry name" value="LptD_2"/>
    <property type="match status" value="1"/>
</dbReference>
<reference evidence="9" key="1">
    <citation type="submission" date="2015-04" db="EMBL/GenBank/DDBJ databases">
        <authorList>
            <person name="Syromyatnikov M.Y."/>
            <person name="Popov V.N."/>
        </authorList>
    </citation>
    <scope>NUCLEOTIDE SEQUENCE</scope>
    <source>
        <strain evidence="9">MO-1</strain>
    </source>
</reference>
<dbReference type="Pfam" id="PF04453">
    <property type="entry name" value="LptD"/>
    <property type="match status" value="1"/>
</dbReference>
<comment type="subcellular location">
    <subcellularLocation>
        <location evidence="4">Cell outer membrane</location>
    </subcellularLocation>
</comment>
<evidence type="ECO:0000259" key="8">
    <source>
        <dbReference type="Pfam" id="PF19838"/>
    </source>
</evidence>
<comment type="similarity">
    <text evidence="4">Belongs to the LptD family.</text>
</comment>
<comment type="subunit">
    <text evidence="4">Component of the lipopolysaccharide transport and assembly complex.</text>
</comment>
<name>A0A1S7LGX3_MAGMO</name>
<comment type="caution">
    <text evidence="4">Lacks conserved residue(s) required for the propagation of feature annotation.</text>
</comment>
<dbReference type="AlphaFoldDB" id="A0A1S7LGX3"/>
<evidence type="ECO:0000256" key="4">
    <source>
        <dbReference type="HAMAP-Rule" id="MF_01411"/>
    </source>
</evidence>
<evidence type="ECO:0000256" key="2">
    <source>
        <dbReference type="ARBA" id="ARBA00023136"/>
    </source>
</evidence>
<feature type="domain" description="LptD C-terminal" evidence="7">
    <location>
        <begin position="341"/>
        <end position="723"/>
    </location>
</feature>
<keyword evidence="2 4" id="KW-0472">Membrane</keyword>
<dbReference type="GO" id="GO:0043165">
    <property type="term" value="P:Gram-negative-bacterium-type cell outer membrane assembly"/>
    <property type="evidence" value="ECO:0007669"/>
    <property type="project" value="UniProtKB-UniRule"/>
</dbReference>
<evidence type="ECO:0000259" key="6">
    <source>
        <dbReference type="Pfam" id="PF03968"/>
    </source>
</evidence>
<dbReference type="GO" id="GO:1990351">
    <property type="term" value="C:transporter complex"/>
    <property type="evidence" value="ECO:0007669"/>
    <property type="project" value="TreeGrafter"/>
</dbReference>
<keyword evidence="3 4" id="KW-0998">Cell outer membrane</keyword>
<dbReference type="PANTHER" id="PTHR30189">
    <property type="entry name" value="LPS-ASSEMBLY PROTEIN"/>
    <property type="match status" value="1"/>
</dbReference>
<evidence type="ECO:0000313" key="9">
    <source>
        <dbReference type="EMBL" id="CRH06200.1"/>
    </source>
</evidence>
<evidence type="ECO:0000259" key="7">
    <source>
        <dbReference type="Pfam" id="PF04453"/>
    </source>
</evidence>
<feature type="domain" description="LPS-assembly protein LptD central" evidence="8">
    <location>
        <begin position="232"/>
        <end position="329"/>
    </location>
</feature>
<gene>
    <name evidence="4" type="primary">lptD</name>
    <name evidence="9" type="ORF">MAGMO_2027</name>
</gene>
<evidence type="ECO:0000256" key="1">
    <source>
        <dbReference type="ARBA" id="ARBA00022729"/>
    </source>
</evidence>
<dbReference type="InterPro" id="IPR005653">
    <property type="entry name" value="OstA-like_N"/>
</dbReference>
<protein>
    <recommendedName>
        <fullName evidence="4">LPS-assembly protein LptD</fullName>
    </recommendedName>
</protein>
<feature type="region of interest" description="Disordered" evidence="5">
    <location>
        <begin position="1"/>
        <end position="23"/>
    </location>
</feature>
<dbReference type="PANTHER" id="PTHR30189:SF1">
    <property type="entry name" value="LPS-ASSEMBLY PROTEIN LPTD"/>
    <property type="match status" value="1"/>
</dbReference>
<dbReference type="InterPro" id="IPR007543">
    <property type="entry name" value="LptD_C"/>
</dbReference>
<dbReference type="EMBL" id="LO017727">
    <property type="protein sequence ID" value="CRH06200.1"/>
    <property type="molecule type" value="Genomic_DNA"/>
</dbReference>
<dbReference type="InterPro" id="IPR045659">
    <property type="entry name" value="LptD_2"/>
</dbReference>
<organism evidence="9">
    <name type="scientific">Magnetococcus massalia (strain MO-1)</name>
    <dbReference type="NCBI Taxonomy" id="451514"/>
    <lineage>
        <taxon>Bacteria</taxon>
        <taxon>Pseudomonadati</taxon>
        <taxon>Pseudomonadota</taxon>
        <taxon>Magnetococcia</taxon>
        <taxon>Magnetococcales</taxon>
        <taxon>Magnetococcaceae</taxon>
        <taxon>Magnetococcus</taxon>
    </lineage>
</organism>
<dbReference type="GO" id="GO:0009279">
    <property type="term" value="C:cell outer membrane"/>
    <property type="evidence" value="ECO:0007669"/>
    <property type="project" value="UniProtKB-SubCell"/>
</dbReference>
<dbReference type="GO" id="GO:0015920">
    <property type="term" value="P:lipopolysaccharide transport"/>
    <property type="evidence" value="ECO:0007669"/>
    <property type="project" value="InterPro"/>
</dbReference>
<dbReference type="HAMAP" id="MF_01411">
    <property type="entry name" value="LPS_assembly_LptD"/>
    <property type="match status" value="1"/>
</dbReference>
<evidence type="ECO:0000256" key="3">
    <source>
        <dbReference type="ARBA" id="ARBA00023237"/>
    </source>
</evidence>
<feature type="domain" description="Organic solvent tolerance-like N-terminal" evidence="6">
    <location>
        <begin position="97"/>
        <end position="225"/>
    </location>
</feature>
<dbReference type="InterPro" id="IPR020889">
    <property type="entry name" value="LipoPS_assembly_LptD"/>
</dbReference>
<proteinExistence type="inferred from homology"/>
<dbReference type="Gene3D" id="2.60.450.10">
    <property type="entry name" value="Lipopolysaccharide (LPS) transport protein A like domain"/>
    <property type="match status" value="1"/>
</dbReference>
<evidence type="ECO:0000256" key="5">
    <source>
        <dbReference type="SAM" id="MobiDB-lite"/>
    </source>
</evidence>
<keyword evidence="1 4" id="KW-0732">Signal</keyword>
<sequence>MQTARSQKARSARPVKRGEQPHALEQVADPRLVMHPGIWTTRLSVSWLVLALAVPNYAFAAAKPTAEAAVAKVEQKLKKQDIARMAELIRHTPVELNAAELEHDRENNAVTAKGKVSIKQGEILDLQADRATYNLNDQTLHAEGDIRILRQGTEFKGESIQLDLSRSSGVIKKGALNLPGPGGVATAEKLELLDKDRAILTDGTLTNCDCEPPPWILEADSLELDNEANSVTARNVTLRLGGVPIAYTPWWRHPLRKERKSGFLTPSIEVSGTNGLEMDIPYYWNIAPDRDATLTLHPTSKRGVMGKVQYRYVGYEYSGTVEHHGIYDTEEDSYRSLSYLDHLHKVDDWRIHAHVETVRSDDFLGDFQQDLLDGKSRYVTSSLIADKLWKREDGHMAVEAGLRWYENQETNVDGNTIQQLPYMILSGSRYLPVWDRRLFLSGSGRFDSFYQMNGDATQRVDIAPTLRYSRTMPLGRLSLAAGVRETMYWMTGNPFSAAVGTDQYQHRESSMLSARMDFKLHRNFKQGADSRFANIRHTIEPTVQYVMNASTDQADIPNYDSRVYDTLNTSPQNIANRSFTTTNLFEENQYSGVDRISSGHWISYGLTSRFLGRTKSDGQVRELGHLTLGQRYAPQGHRDYQNGHSVSDIVMGGRLSLDDWWSLDSESRFDPHNKIVKFSDSSFTVKGDLGSLEMGYLINRNENEDEVIRDITLDGSYKLAKNWRWEQEMDYSLEKSSMRSWDTSLVYLHDCWSFELTGGYRLTSTSERHGGGFAGFVVNFNGLGGYGIK</sequence>